<organism evidence="1">
    <name type="scientific">Kwoniella bestiolae CBS 10118</name>
    <dbReference type="NCBI Taxonomy" id="1296100"/>
    <lineage>
        <taxon>Eukaryota</taxon>
        <taxon>Fungi</taxon>
        <taxon>Dikarya</taxon>
        <taxon>Basidiomycota</taxon>
        <taxon>Agaricomycotina</taxon>
        <taxon>Tremellomycetes</taxon>
        <taxon>Tremellales</taxon>
        <taxon>Cryptococcaceae</taxon>
        <taxon>Kwoniella</taxon>
    </lineage>
</organism>
<reference evidence="2" key="4">
    <citation type="submission" date="2024-02" db="EMBL/GenBank/DDBJ databases">
        <title>Comparative genomics of Cryptococcus and Kwoniella reveals pathogenesis evolution and contrasting modes of karyotype evolution via chromosome fusion or intercentromeric recombination.</title>
        <authorList>
            <person name="Coelho M.A."/>
            <person name="David-Palma M."/>
            <person name="Shea T."/>
            <person name="Bowers K."/>
            <person name="McGinley-Smith S."/>
            <person name="Mohammad A.W."/>
            <person name="Gnirke A."/>
            <person name="Yurkov A.M."/>
            <person name="Nowrousian M."/>
            <person name="Sun S."/>
            <person name="Cuomo C.A."/>
            <person name="Heitman J."/>
        </authorList>
    </citation>
    <scope>NUCLEOTIDE SEQUENCE</scope>
    <source>
        <strain evidence="2">CBS 10118</strain>
    </source>
</reference>
<sequence>MAEEAQSHVLTDQEKAKLAVCDLIETHLRDTRESLSEWASKRKAANKDSTCTVQADTSLDQKLNARLGTDDSHPESSGFGGIRTVPNPIFDLLSQSSGGKDNFSTGALERWADLKRNLIPRYLTANTAAELLENVVMPYSERFDQALTTVRPRLNTDHKYKVHGLFQKMQIHSSLRTVSDVCGTGDDYLEESRAEWDSFGQLLSKANETKLHGGDKCYLPELGRKVAKASLLLDYPMMSTQVGNVLDGGKKALQDMRREMATCEKQGRTAEYEERKRLVEEMVSLVSYAYRADRAQGGTRYRDIITNYPSNFGDVVDIMSEAIVDGKDHIHDLICLPKLSKEDMDQWIKDIEDIVTHRGEVAQT</sequence>
<dbReference type="KEGG" id="kbi:30213546"/>
<name>A0A1B9FRS5_9TREE</name>
<dbReference type="AlphaFoldDB" id="A0A1B9FRS5"/>
<dbReference type="Proteomes" id="UP000092730">
    <property type="component" value="Chromosome 3"/>
</dbReference>
<evidence type="ECO:0000313" key="1">
    <source>
        <dbReference type="EMBL" id="OCF21468.1"/>
    </source>
</evidence>
<keyword evidence="3" id="KW-1185">Reference proteome</keyword>
<accession>A0A1B9FRS5</accession>
<evidence type="ECO:0000313" key="2">
    <source>
        <dbReference type="EMBL" id="WVW82773.1"/>
    </source>
</evidence>
<proteinExistence type="predicted"/>
<reference evidence="1" key="3">
    <citation type="submission" date="2016-07" db="EMBL/GenBank/DDBJ databases">
        <title>Evolution of pathogenesis and genome organization in the Tremellales.</title>
        <authorList>
            <person name="Cuomo C."/>
            <person name="Litvintseva A."/>
            <person name="Heitman J."/>
            <person name="Chen Y."/>
            <person name="Sun S."/>
            <person name="Springer D."/>
            <person name="Dromer F."/>
            <person name="Young S."/>
            <person name="Zeng Q."/>
            <person name="Chapman S."/>
            <person name="Gujja S."/>
            <person name="Saif S."/>
            <person name="Birren B."/>
        </authorList>
    </citation>
    <scope>NUCLEOTIDE SEQUENCE</scope>
    <source>
        <strain evidence="1">CBS 10118</strain>
    </source>
</reference>
<evidence type="ECO:0000313" key="3">
    <source>
        <dbReference type="Proteomes" id="UP000092730"/>
    </source>
</evidence>
<dbReference type="VEuPathDB" id="FungiDB:I302_09147"/>
<reference evidence="2" key="2">
    <citation type="submission" date="2013-07" db="EMBL/GenBank/DDBJ databases">
        <authorList>
            <consortium name="The Broad Institute Genome Sequencing Platform"/>
            <person name="Cuomo C."/>
            <person name="Litvintseva A."/>
            <person name="Chen Y."/>
            <person name="Heitman J."/>
            <person name="Sun S."/>
            <person name="Springer D."/>
            <person name="Dromer F."/>
            <person name="Young S.K."/>
            <person name="Zeng Q."/>
            <person name="Gargeya S."/>
            <person name="Fitzgerald M."/>
            <person name="Abouelleil A."/>
            <person name="Alvarado L."/>
            <person name="Berlin A.M."/>
            <person name="Chapman S.B."/>
            <person name="Dewar J."/>
            <person name="Goldberg J."/>
            <person name="Griggs A."/>
            <person name="Gujja S."/>
            <person name="Hansen M."/>
            <person name="Howarth C."/>
            <person name="Imamovic A."/>
            <person name="Larimer J."/>
            <person name="McCowan C."/>
            <person name="Murphy C."/>
            <person name="Pearson M."/>
            <person name="Priest M."/>
            <person name="Roberts A."/>
            <person name="Saif S."/>
            <person name="Shea T."/>
            <person name="Sykes S."/>
            <person name="Wortman J."/>
            <person name="Nusbaum C."/>
            <person name="Birren B."/>
        </authorList>
    </citation>
    <scope>NUCLEOTIDE SEQUENCE</scope>
    <source>
        <strain evidence="2">CBS 10118</strain>
    </source>
</reference>
<protein>
    <submittedName>
        <fullName evidence="1">Uncharacterized protein</fullName>
    </submittedName>
</protein>
<gene>
    <name evidence="1" type="ORF">I302_09147</name>
    <name evidence="2" type="ORF">I302_104784</name>
</gene>
<dbReference type="RefSeq" id="XP_019042538.1">
    <property type="nucleotide sequence ID" value="XM_019195715.1"/>
</dbReference>
<dbReference type="EMBL" id="CP144543">
    <property type="protein sequence ID" value="WVW82773.1"/>
    <property type="molecule type" value="Genomic_DNA"/>
</dbReference>
<dbReference type="GeneID" id="30213546"/>
<dbReference type="EMBL" id="KV700382">
    <property type="protein sequence ID" value="OCF21468.1"/>
    <property type="molecule type" value="Genomic_DNA"/>
</dbReference>
<reference evidence="1" key="1">
    <citation type="submission" date="2013-07" db="EMBL/GenBank/DDBJ databases">
        <title>The Genome Sequence of Cryptococcus bestiolae CBS10118.</title>
        <authorList>
            <consortium name="The Broad Institute Genome Sequencing Platform"/>
            <person name="Cuomo C."/>
            <person name="Litvintseva A."/>
            <person name="Chen Y."/>
            <person name="Heitman J."/>
            <person name="Sun S."/>
            <person name="Springer D."/>
            <person name="Dromer F."/>
            <person name="Young S.K."/>
            <person name="Zeng Q."/>
            <person name="Gargeya S."/>
            <person name="Fitzgerald M."/>
            <person name="Abouelleil A."/>
            <person name="Alvarado L."/>
            <person name="Berlin A.M."/>
            <person name="Chapman S.B."/>
            <person name="Dewar J."/>
            <person name="Goldberg J."/>
            <person name="Griggs A."/>
            <person name="Gujja S."/>
            <person name="Hansen M."/>
            <person name="Howarth C."/>
            <person name="Imamovic A."/>
            <person name="Larimer J."/>
            <person name="McCowan C."/>
            <person name="Murphy C."/>
            <person name="Pearson M."/>
            <person name="Priest M."/>
            <person name="Roberts A."/>
            <person name="Saif S."/>
            <person name="Shea T."/>
            <person name="Sykes S."/>
            <person name="Wortman J."/>
            <person name="Nusbaum C."/>
            <person name="Birren B."/>
        </authorList>
    </citation>
    <scope>NUCLEOTIDE SEQUENCE [LARGE SCALE GENOMIC DNA]</scope>
    <source>
        <strain evidence="1">CBS 10118</strain>
    </source>
</reference>